<proteinExistence type="predicted"/>
<protein>
    <recommendedName>
        <fullName evidence="3">Retrotransposon gag domain-containing protein</fullName>
    </recommendedName>
</protein>
<accession>A0ABQ5B2H9</accession>
<evidence type="ECO:0000313" key="2">
    <source>
        <dbReference type="Proteomes" id="UP001151760"/>
    </source>
</evidence>
<name>A0ABQ5B2H9_9ASTR</name>
<dbReference type="Proteomes" id="UP001151760">
    <property type="component" value="Unassembled WGS sequence"/>
</dbReference>
<evidence type="ECO:0008006" key="3">
    <source>
        <dbReference type="Google" id="ProtNLM"/>
    </source>
</evidence>
<sequence length="196" mass="22577">MWFLCDPTPSDCCKMDAHSTDSGRTANLQNDILMFQQHQGESLSESWTHFKDLLQKVPHHGIILWLQKHRRIHALLKDIALNDNESWNDLREFAKPVKAISLPQDFPSTSDCRLIELKNQVQRLMEAHLASKQPIQVNKITSSCEICSGPHDTQYYIENLEQAFVDYVSSYNDKAGGKWYTFKPEQNNLGDPYNPS</sequence>
<reference evidence="1" key="2">
    <citation type="submission" date="2022-01" db="EMBL/GenBank/DDBJ databases">
        <authorList>
            <person name="Yamashiro T."/>
            <person name="Shiraishi A."/>
            <person name="Satake H."/>
            <person name="Nakayama K."/>
        </authorList>
    </citation>
    <scope>NUCLEOTIDE SEQUENCE</scope>
</reference>
<reference evidence="1" key="1">
    <citation type="journal article" date="2022" name="Int. J. Mol. Sci.">
        <title>Draft Genome of Tanacetum Coccineum: Genomic Comparison of Closely Related Tanacetum-Family Plants.</title>
        <authorList>
            <person name="Yamashiro T."/>
            <person name="Shiraishi A."/>
            <person name="Nakayama K."/>
            <person name="Satake H."/>
        </authorList>
    </citation>
    <scope>NUCLEOTIDE SEQUENCE</scope>
</reference>
<keyword evidence="2" id="KW-1185">Reference proteome</keyword>
<evidence type="ECO:0000313" key="1">
    <source>
        <dbReference type="EMBL" id="GJT07773.1"/>
    </source>
</evidence>
<dbReference type="EMBL" id="BQNB010012778">
    <property type="protein sequence ID" value="GJT07773.1"/>
    <property type="molecule type" value="Genomic_DNA"/>
</dbReference>
<gene>
    <name evidence="1" type="ORF">Tco_0842235</name>
</gene>
<comment type="caution">
    <text evidence="1">The sequence shown here is derived from an EMBL/GenBank/DDBJ whole genome shotgun (WGS) entry which is preliminary data.</text>
</comment>
<organism evidence="1 2">
    <name type="scientific">Tanacetum coccineum</name>
    <dbReference type="NCBI Taxonomy" id="301880"/>
    <lineage>
        <taxon>Eukaryota</taxon>
        <taxon>Viridiplantae</taxon>
        <taxon>Streptophyta</taxon>
        <taxon>Embryophyta</taxon>
        <taxon>Tracheophyta</taxon>
        <taxon>Spermatophyta</taxon>
        <taxon>Magnoliopsida</taxon>
        <taxon>eudicotyledons</taxon>
        <taxon>Gunneridae</taxon>
        <taxon>Pentapetalae</taxon>
        <taxon>asterids</taxon>
        <taxon>campanulids</taxon>
        <taxon>Asterales</taxon>
        <taxon>Asteraceae</taxon>
        <taxon>Asteroideae</taxon>
        <taxon>Anthemideae</taxon>
        <taxon>Anthemidinae</taxon>
        <taxon>Tanacetum</taxon>
    </lineage>
</organism>